<dbReference type="EMBL" id="CP017248">
    <property type="protein sequence ID" value="AOR35964.1"/>
    <property type="molecule type" value="Genomic_DNA"/>
</dbReference>
<dbReference type="AlphaFoldDB" id="A0A1D7YK92"/>
<organism evidence="1 2">
    <name type="scientific">Streptomyces fodineus</name>
    <dbReference type="NCBI Taxonomy" id="1904616"/>
    <lineage>
        <taxon>Bacteria</taxon>
        <taxon>Bacillati</taxon>
        <taxon>Actinomycetota</taxon>
        <taxon>Actinomycetes</taxon>
        <taxon>Kitasatosporales</taxon>
        <taxon>Streptomycetaceae</taxon>
        <taxon>Streptomyces</taxon>
    </lineage>
</organism>
<protein>
    <recommendedName>
        <fullName evidence="3">Transposase Helix-turn-helix domain-containing protein</fullName>
    </recommendedName>
</protein>
<accession>A0A1D7YK92</accession>
<proteinExistence type="predicted"/>
<evidence type="ECO:0008006" key="3">
    <source>
        <dbReference type="Google" id="ProtNLM"/>
    </source>
</evidence>
<gene>
    <name evidence="1" type="ORF">BFF78_37305</name>
</gene>
<evidence type="ECO:0000313" key="1">
    <source>
        <dbReference type="EMBL" id="AOR35964.1"/>
    </source>
</evidence>
<name>A0A1D7YK92_9ACTN</name>
<evidence type="ECO:0000313" key="2">
    <source>
        <dbReference type="Proteomes" id="UP000094960"/>
    </source>
</evidence>
<dbReference type="KEGG" id="spun:BFF78_37305"/>
<reference evidence="2" key="1">
    <citation type="submission" date="2016-09" db="EMBL/GenBank/DDBJ databases">
        <title>Streptomyces puniciscabiei strain:TW1S1 Genome sequencing and assembly.</title>
        <authorList>
            <person name="Kim M.-K."/>
            <person name="Kim S.B."/>
        </authorList>
    </citation>
    <scope>NUCLEOTIDE SEQUENCE [LARGE SCALE GENOMIC DNA]</scope>
    <source>
        <strain evidence="2">TW1S1</strain>
    </source>
</reference>
<keyword evidence="2" id="KW-1185">Reference proteome</keyword>
<sequence>MPCWPAPVTEPAEAFTGLQMTQFARLLKVVRERGSNGTMRGRPWSLPLAERVQMVAVNHRANLTMRQLSPLFGVSSSRVC</sequence>
<dbReference type="Proteomes" id="UP000094960">
    <property type="component" value="Chromosome"/>
</dbReference>